<reference evidence="1" key="1">
    <citation type="submission" date="2018-06" db="EMBL/GenBank/DDBJ databases">
        <authorList>
            <person name="Zhirakovskaya E."/>
        </authorList>
    </citation>
    <scope>NUCLEOTIDE SEQUENCE</scope>
</reference>
<protein>
    <submittedName>
        <fullName evidence="1">Uncharacterized protein</fullName>
    </submittedName>
</protein>
<gene>
    <name evidence="1" type="ORF">MNBD_GAMMA12-1514</name>
</gene>
<dbReference type="EMBL" id="UOFL01000216">
    <property type="protein sequence ID" value="VAW81313.1"/>
    <property type="molecule type" value="Genomic_DNA"/>
</dbReference>
<name>A0A3B0YZB2_9ZZZZ</name>
<dbReference type="AlphaFoldDB" id="A0A3B0YZB2"/>
<sequence>MDKGINSTVLAQWHASPLDRSQAQVLLRETHQKRKEAILTGEQCWFCQTNEFIANYWLGKVANNSFEWLVRTHSEQRQRALLLLSYGQLLLSCKLNFAFEYLDQGLIQAADFLSPTDYFRVINRHELLSILPLFTDARTAADLPMLENEAKILSRLKQGQPRLTGNFGSTPRR</sequence>
<proteinExistence type="predicted"/>
<accession>A0A3B0YZB2</accession>
<organism evidence="1">
    <name type="scientific">hydrothermal vent metagenome</name>
    <dbReference type="NCBI Taxonomy" id="652676"/>
    <lineage>
        <taxon>unclassified sequences</taxon>
        <taxon>metagenomes</taxon>
        <taxon>ecological metagenomes</taxon>
    </lineage>
</organism>
<evidence type="ECO:0000313" key="1">
    <source>
        <dbReference type="EMBL" id="VAW81313.1"/>
    </source>
</evidence>